<keyword evidence="2" id="KW-1185">Reference proteome</keyword>
<dbReference type="SUPFAM" id="SSF52540">
    <property type="entry name" value="P-loop containing nucleoside triphosphate hydrolases"/>
    <property type="match status" value="1"/>
</dbReference>
<keyword evidence="1" id="KW-0808">Transferase</keyword>
<evidence type="ECO:0000313" key="2">
    <source>
        <dbReference type="Proteomes" id="UP001142078"/>
    </source>
</evidence>
<protein>
    <submittedName>
        <fullName evidence="1">Adenylate kinase</fullName>
    </submittedName>
</protein>
<organism evidence="1 2">
    <name type="scientific">Anaerosalibacter massiliensis</name>
    <dbReference type="NCBI Taxonomy" id="1347392"/>
    <lineage>
        <taxon>Bacteria</taxon>
        <taxon>Bacillati</taxon>
        <taxon>Bacillota</taxon>
        <taxon>Tissierellia</taxon>
        <taxon>Tissierellales</taxon>
        <taxon>Sporanaerobacteraceae</taxon>
        <taxon>Anaerosalibacter</taxon>
    </lineage>
</organism>
<dbReference type="RefSeq" id="WP_042678917.1">
    <property type="nucleotide sequence ID" value="NZ_CABKTM010000008.1"/>
</dbReference>
<sequence>MVILIGGASHTGKTLIAQKLLERYKFPYLSLDHLKMGLIRGRDNCSFTVNDSDELIAEELWPIVKGIIMTVIENQQNLIIEGSCLLPQNILELHSYYLKDIIYFYIIFSDKYIKENFESEIIAHRCEIENRKYNEDRTIEQFILEHKNLKSLCKINKATYFEINSNYESEIEQIYSWLDNRVRKLI</sequence>
<gene>
    <name evidence="1" type="ORF">NSA23_12015</name>
</gene>
<dbReference type="GO" id="GO:0016301">
    <property type="term" value="F:kinase activity"/>
    <property type="evidence" value="ECO:0007669"/>
    <property type="project" value="UniProtKB-KW"/>
</dbReference>
<dbReference type="InterPro" id="IPR027417">
    <property type="entry name" value="P-loop_NTPase"/>
</dbReference>
<dbReference type="AlphaFoldDB" id="A0A9X2MKQ3"/>
<keyword evidence="1" id="KW-0418">Kinase</keyword>
<dbReference type="EMBL" id="JANJZL010000009">
    <property type="protein sequence ID" value="MCR2044830.1"/>
    <property type="molecule type" value="Genomic_DNA"/>
</dbReference>
<accession>A0A9X2MKQ3</accession>
<dbReference type="OrthoDB" id="9788481at2"/>
<dbReference type="Proteomes" id="UP001142078">
    <property type="component" value="Unassembled WGS sequence"/>
</dbReference>
<dbReference type="Gene3D" id="3.40.50.300">
    <property type="entry name" value="P-loop containing nucleotide triphosphate hydrolases"/>
    <property type="match status" value="1"/>
</dbReference>
<evidence type="ECO:0000313" key="1">
    <source>
        <dbReference type="EMBL" id="MCR2044830.1"/>
    </source>
</evidence>
<comment type="caution">
    <text evidence="1">The sequence shown here is derived from an EMBL/GenBank/DDBJ whole genome shotgun (WGS) entry which is preliminary data.</text>
</comment>
<reference evidence="1" key="1">
    <citation type="submission" date="2022-07" db="EMBL/GenBank/DDBJ databases">
        <title>Enhanced cultured diversity of the mouse gut microbiota enables custom-made synthetic communities.</title>
        <authorList>
            <person name="Afrizal A."/>
        </authorList>
    </citation>
    <scope>NUCLEOTIDE SEQUENCE</scope>
    <source>
        <strain evidence="1">DSM 29482</strain>
    </source>
</reference>
<name>A0A9X2MKQ3_9FIRM</name>
<proteinExistence type="predicted"/>